<proteinExistence type="predicted"/>
<dbReference type="InterPro" id="IPR023214">
    <property type="entry name" value="HAD_sf"/>
</dbReference>
<dbReference type="Gene3D" id="3.40.50.1000">
    <property type="entry name" value="HAD superfamily/HAD-like"/>
    <property type="match status" value="1"/>
</dbReference>
<organism evidence="1 2">
    <name type="scientific">Desulfomonile tiedjei</name>
    <dbReference type="NCBI Taxonomy" id="2358"/>
    <lineage>
        <taxon>Bacteria</taxon>
        <taxon>Pseudomonadati</taxon>
        <taxon>Thermodesulfobacteriota</taxon>
        <taxon>Desulfomonilia</taxon>
        <taxon>Desulfomonilales</taxon>
        <taxon>Desulfomonilaceae</taxon>
        <taxon>Desulfomonile</taxon>
    </lineage>
</organism>
<accession>A0A9D6V706</accession>
<comment type="caution">
    <text evidence="1">The sequence shown here is derived from an EMBL/GenBank/DDBJ whole genome shotgun (WGS) entry which is preliminary data.</text>
</comment>
<sequence>MRIAFDIDGVVLRSIDVILDRINTVTGRNIKPDDLAGWELEPLGLDKDTLWDAVRYMYSQPKIEPYSDAVKVLNRIYREKKSPLLFITGRSDPKTALPQLQALPWNPTMPEMIVVGGNRDKRLYLSEQSVDFIIEDDIAYLQEYLNLGIGVGLMVQPWNRLTEVPVTKRFDDWTELGTWLLEKIAPQRQ</sequence>
<dbReference type="SUPFAM" id="SSF56784">
    <property type="entry name" value="HAD-like"/>
    <property type="match status" value="1"/>
</dbReference>
<name>A0A9D6V706_9BACT</name>
<dbReference type="InterPro" id="IPR036412">
    <property type="entry name" value="HAD-like_sf"/>
</dbReference>
<evidence type="ECO:0000313" key="1">
    <source>
        <dbReference type="EMBL" id="MBI5252767.1"/>
    </source>
</evidence>
<protein>
    <submittedName>
        <fullName evidence="1">Uncharacterized protein</fullName>
    </submittedName>
</protein>
<dbReference type="EMBL" id="JACRDE010000646">
    <property type="protein sequence ID" value="MBI5252767.1"/>
    <property type="molecule type" value="Genomic_DNA"/>
</dbReference>
<dbReference type="AlphaFoldDB" id="A0A9D6V706"/>
<reference evidence="1" key="1">
    <citation type="submission" date="2020-07" db="EMBL/GenBank/DDBJ databases">
        <title>Huge and variable diversity of episymbiotic CPR bacteria and DPANN archaea in groundwater ecosystems.</title>
        <authorList>
            <person name="He C.Y."/>
            <person name="Keren R."/>
            <person name="Whittaker M."/>
            <person name="Farag I.F."/>
            <person name="Doudna J."/>
            <person name="Cate J.H.D."/>
            <person name="Banfield J.F."/>
        </authorList>
    </citation>
    <scope>NUCLEOTIDE SEQUENCE</scope>
    <source>
        <strain evidence="1">NC_groundwater_1664_Pr3_B-0.1um_52_9</strain>
    </source>
</reference>
<dbReference type="Proteomes" id="UP000807825">
    <property type="component" value="Unassembled WGS sequence"/>
</dbReference>
<evidence type="ECO:0000313" key="2">
    <source>
        <dbReference type="Proteomes" id="UP000807825"/>
    </source>
</evidence>
<gene>
    <name evidence="1" type="ORF">HY912_24995</name>
</gene>